<gene>
    <name evidence="1" type="ORF">EHS24_006978</name>
</gene>
<organism evidence="1 2">
    <name type="scientific">Apiotrichum porosum</name>
    <dbReference type="NCBI Taxonomy" id="105984"/>
    <lineage>
        <taxon>Eukaryota</taxon>
        <taxon>Fungi</taxon>
        <taxon>Dikarya</taxon>
        <taxon>Basidiomycota</taxon>
        <taxon>Agaricomycotina</taxon>
        <taxon>Tremellomycetes</taxon>
        <taxon>Trichosporonales</taxon>
        <taxon>Trichosporonaceae</taxon>
        <taxon>Apiotrichum</taxon>
    </lineage>
</organism>
<name>A0A427XWU2_9TREE</name>
<dbReference type="EMBL" id="RSCE01000004">
    <property type="protein sequence ID" value="RSH83303.1"/>
    <property type="molecule type" value="Genomic_DNA"/>
</dbReference>
<dbReference type="Proteomes" id="UP000279236">
    <property type="component" value="Unassembled WGS sequence"/>
</dbReference>
<proteinExistence type="predicted"/>
<dbReference type="GeneID" id="39591521"/>
<sequence>MTSHRYIPREPDLDDPRRIMVQVHFLRGRSRRMLLVPMGRDMMIYDLLEKIAAQLDEDNSSLFLKFGELGEDRFLGGGEYLYELTHAGQKHVEMDLEIINDESDSDDEFDLLNLHARL</sequence>
<accession>A0A427XWU2</accession>
<dbReference type="AlphaFoldDB" id="A0A427XWU2"/>
<evidence type="ECO:0000313" key="2">
    <source>
        <dbReference type="Proteomes" id="UP000279236"/>
    </source>
</evidence>
<evidence type="ECO:0000313" key="1">
    <source>
        <dbReference type="EMBL" id="RSH83303.1"/>
    </source>
</evidence>
<dbReference type="RefSeq" id="XP_028477255.1">
    <property type="nucleotide sequence ID" value="XM_028622363.1"/>
</dbReference>
<comment type="caution">
    <text evidence="1">The sequence shown here is derived from an EMBL/GenBank/DDBJ whole genome shotgun (WGS) entry which is preliminary data.</text>
</comment>
<reference evidence="1 2" key="1">
    <citation type="submission" date="2018-11" db="EMBL/GenBank/DDBJ databases">
        <title>Genome sequence of Apiotrichum porosum DSM 27194.</title>
        <authorList>
            <person name="Aliyu H."/>
            <person name="Gorte O."/>
            <person name="Ochsenreither K."/>
        </authorList>
    </citation>
    <scope>NUCLEOTIDE SEQUENCE [LARGE SCALE GENOMIC DNA]</scope>
    <source>
        <strain evidence="1 2">DSM 27194</strain>
    </source>
</reference>
<protein>
    <submittedName>
        <fullName evidence="1">Uncharacterized protein</fullName>
    </submittedName>
</protein>
<keyword evidence="2" id="KW-1185">Reference proteome</keyword>